<reference evidence="3 4" key="1">
    <citation type="submission" date="2007-03" db="EMBL/GenBank/DDBJ databases">
        <authorList>
            <person name="Heidelberg J."/>
        </authorList>
    </citation>
    <scope>NUCLEOTIDE SEQUENCE [LARGE SCALE GENOMIC DNA]</scope>
    <source>
        <strain evidence="4">ATCC 39541 / Classical Ogawa 395 / O395</strain>
    </source>
</reference>
<feature type="transmembrane region" description="Helical" evidence="1">
    <location>
        <begin position="20"/>
        <end position="42"/>
    </location>
</feature>
<dbReference type="KEGG" id="vcr:VC395_A0493"/>
<evidence type="ECO:0000256" key="1">
    <source>
        <dbReference type="SAM" id="Phobius"/>
    </source>
</evidence>
<keyword evidence="1" id="KW-0472">Membrane</keyword>
<dbReference type="PATRIC" id="fig|345073.21.peg.3239"/>
<dbReference type="Pfam" id="PF20712">
    <property type="entry name" value="CyanoTRADDas_TM"/>
    <property type="match status" value="1"/>
</dbReference>
<keyword evidence="1" id="KW-0812">Transmembrane</keyword>
<organism evidence="3 4">
    <name type="scientific">Vibrio cholerae serotype O1 (strain ATCC 39541 / Classical Ogawa 395 / O395)</name>
    <dbReference type="NCBI Taxonomy" id="345073"/>
    <lineage>
        <taxon>Bacteria</taxon>
        <taxon>Pseudomonadati</taxon>
        <taxon>Pseudomonadota</taxon>
        <taxon>Gammaproteobacteria</taxon>
        <taxon>Vibrionales</taxon>
        <taxon>Vibrionaceae</taxon>
        <taxon>Vibrio</taxon>
    </lineage>
</organism>
<dbReference type="eggNOG" id="ENOG50300T5">
    <property type="taxonomic scope" value="Bacteria"/>
</dbReference>
<feature type="domain" description="Cyanobacterial TRADD-N associated 2 transmembrane" evidence="2">
    <location>
        <begin position="16"/>
        <end position="49"/>
    </location>
</feature>
<accession>A0A0H3AFV3</accession>
<dbReference type="RefSeq" id="WP_000426470.1">
    <property type="nucleotide sequence ID" value="NC_009456.1"/>
</dbReference>
<evidence type="ECO:0000259" key="2">
    <source>
        <dbReference type="Pfam" id="PF20712"/>
    </source>
</evidence>
<dbReference type="AlphaFoldDB" id="A0A0H3AFV3"/>
<name>A0A0H3AFV3_VIBC3</name>
<dbReference type="InterPro" id="IPR048567">
    <property type="entry name" value="CyanoTRADDas_TM"/>
</dbReference>
<protein>
    <recommendedName>
        <fullName evidence="2">Cyanobacterial TRADD-N associated 2 transmembrane domain-containing protein</fullName>
    </recommendedName>
</protein>
<evidence type="ECO:0000313" key="4">
    <source>
        <dbReference type="Proteomes" id="UP000000249"/>
    </source>
</evidence>
<dbReference type="KEGG" id="vco:VC0395_0762"/>
<dbReference type="EMBL" id="CP000626">
    <property type="protein sequence ID" value="ABQ19292.1"/>
    <property type="molecule type" value="Genomic_DNA"/>
</dbReference>
<evidence type="ECO:0000313" key="3">
    <source>
        <dbReference type="EMBL" id="ABQ19292.1"/>
    </source>
</evidence>
<dbReference type="OrthoDB" id="5624534at2"/>
<gene>
    <name evidence="3" type="ordered locus">VC0395_0762</name>
</gene>
<keyword evidence="1" id="KW-1133">Transmembrane helix</keyword>
<proteinExistence type="predicted"/>
<dbReference type="Proteomes" id="UP000000249">
    <property type="component" value="Chromosome 2"/>
</dbReference>
<sequence>MENALNAIAEAIICTNADSVAYISAGSGVIVEFISGVFFWLYSKTTQQLKGYHDSLVDIQNVLLSFKVVEDTADKETKLEMAKIMITSLNSAKNA</sequence>